<sequence length="237" mass="27080">MSKIIASNFKTNHTRKTTLAFCNHLENFLNQKNIPHQIRLFPPNTALLDNHFKNFKIGAQNAYFTKNGSFTGEIGEEQLEEFGIQSLLIGHSERREYLGETQVFCAKKFEYFSQRDFEIFYCIGESLSTKKEGLEKTLTFLQSQLQGIDLDYPKLLIAYEPIWAIGTGISATLEEITQIHTYLKQILGRIPLLYGGSVKSQNIREIFKIPSVDGVLIGSASWEIESFKQILENSLEK</sequence>
<feature type="binding site" evidence="6">
    <location>
        <position position="166"/>
    </location>
    <ligand>
        <name>substrate</name>
    </ligand>
</feature>
<dbReference type="PROSITE" id="PS51440">
    <property type="entry name" value="TIM_2"/>
    <property type="match status" value="1"/>
</dbReference>
<feature type="binding site" evidence="6">
    <location>
        <position position="197"/>
    </location>
    <ligand>
        <name>substrate</name>
    </ligand>
</feature>
<dbReference type="InterPro" id="IPR020861">
    <property type="entry name" value="Triosephosphate_isomerase_AS"/>
</dbReference>
<gene>
    <name evidence="6" type="primary">tpiA</name>
    <name evidence="8" type="ORF">CDV25_07660</name>
</gene>
<accession>A0A2U8FEF3</accession>
<dbReference type="OrthoDB" id="9809429at2"/>
<comment type="similarity">
    <text evidence="1 6 7">Belongs to the triosephosphate isomerase family.</text>
</comment>
<proteinExistence type="inferred from homology"/>
<dbReference type="PROSITE" id="PS00171">
    <property type="entry name" value="TIM_1"/>
    <property type="match status" value="1"/>
</dbReference>
<dbReference type="UniPathway" id="UPA00109">
    <property type="reaction ID" value="UER00189"/>
</dbReference>
<dbReference type="GO" id="GO:0006094">
    <property type="term" value="P:gluconeogenesis"/>
    <property type="evidence" value="ECO:0007669"/>
    <property type="project" value="UniProtKB-UniRule"/>
</dbReference>
<reference evidence="8 9" key="1">
    <citation type="submission" date="2017-06" db="EMBL/GenBank/DDBJ databases">
        <title>Complete genome of Helicobacter apodemus.</title>
        <authorList>
            <person name="Cho S."/>
        </authorList>
    </citation>
    <scope>NUCLEOTIDE SEQUENCE [LARGE SCALE GENOMIC DNA]</scope>
    <source>
        <strain evidence="9">SNUVETPUB-15-01</strain>
    </source>
</reference>
<evidence type="ECO:0000256" key="1">
    <source>
        <dbReference type="ARBA" id="ARBA00007422"/>
    </source>
</evidence>
<keyword evidence="5 6" id="KW-0413">Isomerase</keyword>
<keyword evidence="4 6" id="KW-0324">Glycolysis</keyword>
<dbReference type="AlphaFoldDB" id="A0A2U8FEF3"/>
<comment type="subcellular location">
    <subcellularLocation>
        <location evidence="6 7">Cytoplasm</location>
    </subcellularLocation>
</comment>
<dbReference type="SUPFAM" id="SSF51351">
    <property type="entry name" value="Triosephosphate isomerase (TIM)"/>
    <property type="match status" value="1"/>
</dbReference>
<dbReference type="PANTHER" id="PTHR21139:SF42">
    <property type="entry name" value="TRIOSEPHOSPHATE ISOMERASE"/>
    <property type="match status" value="1"/>
</dbReference>
<dbReference type="EC" id="5.3.1.1" evidence="6 7"/>
<organism evidence="8 9">
    <name type="scientific">Helicobacter apodemus</name>
    <dbReference type="NCBI Taxonomy" id="135569"/>
    <lineage>
        <taxon>Bacteria</taxon>
        <taxon>Pseudomonadati</taxon>
        <taxon>Campylobacterota</taxon>
        <taxon>Epsilonproteobacteria</taxon>
        <taxon>Campylobacterales</taxon>
        <taxon>Helicobacteraceae</taxon>
        <taxon>Helicobacter</taxon>
    </lineage>
</organism>
<dbReference type="HAMAP" id="MF_00147_B">
    <property type="entry name" value="TIM_B"/>
    <property type="match status" value="1"/>
</dbReference>
<dbReference type="GO" id="GO:0006096">
    <property type="term" value="P:glycolytic process"/>
    <property type="evidence" value="ECO:0007669"/>
    <property type="project" value="UniProtKB-UniRule"/>
</dbReference>
<dbReference type="InterPro" id="IPR022896">
    <property type="entry name" value="TrioseP_Isoase_bac/euk"/>
</dbReference>
<dbReference type="Gene3D" id="3.20.20.70">
    <property type="entry name" value="Aldolase class I"/>
    <property type="match status" value="1"/>
</dbReference>
<dbReference type="CDD" id="cd00311">
    <property type="entry name" value="TIM"/>
    <property type="match status" value="1"/>
</dbReference>
<dbReference type="KEGG" id="had:CDV25_07660"/>
<dbReference type="GO" id="GO:0005829">
    <property type="term" value="C:cytosol"/>
    <property type="evidence" value="ECO:0007669"/>
    <property type="project" value="TreeGrafter"/>
</dbReference>
<evidence type="ECO:0000256" key="3">
    <source>
        <dbReference type="ARBA" id="ARBA00022490"/>
    </source>
</evidence>
<evidence type="ECO:0000313" key="8">
    <source>
        <dbReference type="EMBL" id="AWI34651.1"/>
    </source>
</evidence>
<name>A0A2U8FEF3_9HELI</name>
<dbReference type="GO" id="GO:0046166">
    <property type="term" value="P:glyceraldehyde-3-phosphate biosynthetic process"/>
    <property type="evidence" value="ECO:0007669"/>
    <property type="project" value="TreeGrafter"/>
</dbReference>
<comment type="subunit">
    <text evidence="6 7">Homodimer.</text>
</comment>
<keyword evidence="3 6" id="KW-0963">Cytoplasm</keyword>
<evidence type="ECO:0000256" key="7">
    <source>
        <dbReference type="RuleBase" id="RU363013"/>
    </source>
</evidence>
<dbReference type="InterPro" id="IPR000652">
    <property type="entry name" value="Triosephosphate_isomerase"/>
</dbReference>
<dbReference type="PANTHER" id="PTHR21139">
    <property type="entry name" value="TRIOSEPHOSPHATE ISOMERASE"/>
    <property type="match status" value="1"/>
</dbReference>
<feature type="active site" description="Electrophile" evidence="6">
    <location>
        <position position="91"/>
    </location>
</feature>
<feature type="binding site" evidence="6">
    <location>
        <begin position="8"/>
        <end position="10"/>
    </location>
    <ligand>
        <name>substrate</name>
    </ligand>
</feature>
<dbReference type="InterPro" id="IPR035990">
    <property type="entry name" value="TIM_sf"/>
</dbReference>
<comment type="caution">
    <text evidence="6">Lacks conserved residue(s) required for the propagation of feature annotation.</text>
</comment>
<dbReference type="GO" id="GO:0004807">
    <property type="term" value="F:triose-phosphate isomerase activity"/>
    <property type="evidence" value="ECO:0007669"/>
    <property type="project" value="UniProtKB-UniRule"/>
</dbReference>
<dbReference type="EMBL" id="CP021886">
    <property type="protein sequence ID" value="AWI34651.1"/>
    <property type="molecule type" value="Genomic_DNA"/>
</dbReference>
<evidence type="ECO:0000256" key="6">
    <source>
        <dbReference type="HAMAP-Rule" id="MF_00147"/>
    </source>
</evidence>
<evidence type="ECO:0000256" key="4">
    <source>
        <dbReference type="ARBA" id="ARBA00023152"/>
    </source>
</evidence>
<dbReference type="RefSeq" id="WP_108911449.1">
    <property type="nucleotide sequence ID" value="NZ_CP021886.1"/>
</dbReference>
<dbReference type="UniPathway" id="UPA00138"/>
<comment type="catalytic activity">
    <reaction evidence="6 7">
        <text>D-glyceraldehyde 3-phosphate = dihydroxyacetone phosphate</text>
        <dbReference type="Rhea" id="RHEA:18585"/>
        <dbReference type="ChEBI" id="CHEBI:57642"/>
        <dbReference type="ChEBI" id="CHEBI:59776"/>
        <dbReference type="EC" id="5.3.1.1"/>
    </reaction>
</comment>
<dbReference type="NCBIfam" id="NF000728">
    <property type="entry name" value="PRK00042.3-2"/>
    <property type="match status" value="1"/>
</dbReference>
<comment type="pathway">
    <text evidence="6 7">Carbohydrate biosynthesis; gluconeogenesis.</text>
</comment>
<dbReference type="Proteomes" id="UP000244890">
    <property type="component" value="Chromosome"/>
</dbReference>
<evidence type="ECO:0000256" key="2">
    <source>
        <dbReference type="ARBA" id="ARBA00022432"/>
    </source>
</evidence>
<evidence type="ECO:0000256" key="5">
    <source>
        <dbReference type="ARBA" id="ARBA00023235"/>
    </source>
</evidence>
<feature type="active site" description="Proton acceptor" evidence="6">
    <location>
        <position position="160"/>
    </location>
</feature>
<evidence type="ECO:0000313" key="9">
    <source>
        <dbReference type="Proteomes" id="UP000244890"/>
    </source>
</evidence>
<keyword evidence="2 6" id="KW-0312">Gluconeogenesis</keyword>
<dbReference type="InterPro" id="IPR013785">
    <property type="entry name" value="Aldolase_TIM"/>
</dbReference>
<dbReference type="Pfam" id="PF00121">
    <property type="entry name" value="TIM"/>
    <property type="match status" value="1"/>
</dbReference>
<protein>
    <recommendedName>
        <fullName evidence="6 7">Triosephosphate isomerase</fullName>
        <shortName evidence="6">TIM</shortName>
        <shortName evidence="6">TPI</shortName>
        <ecNumber evidence="6 7">5.3.1.1</ecNumber>
    </recommendedName>
    <alternativeName>
        <fullName evidence="6">Triose-phosphate isomerase</fullName>
    </alternativeName>
</protein>
<comment type="pathway">
    <text evidence="6 7">Carbohydrate degradation; glycolysis; D-glyceraldehyde 3-phosphate from glycerone phosphate: step 1/1.</text>
</comment>
<comment type="function">
    <text evidence="6">Involved in the gluconeogenesis. Catalyzes stereospecifically the conversion of dihydroxyacetone phosphate (DHAP) to D-glyceraldehyde-3-phosphate (G3P).</text>
</comment>
<dbReference type="GO" id="GO:0019563">
    <property type="term" value="P:glycerol catabolic process"/>
    <property type="evidence" value="ECO:0007669"/>
    <property type="project" value="TreeGrafter"/>
</dbReference>